<keyword evidence="4" id="KW-1185">Reference proteome</keyword>
<evidence type="ECO:0000313" key="3">
    <source>
        <dbReference type="EMBL" id="CAH0113178.1"/>
    </source>
</evidence>
<dbReference type="Pfam" id="PF14705">
    <property type="entry name" value="Costars"/>
    <property type="match status" value="1"/>
</dbReference>
<protein>
    <recommendedName>
        <fullName evidence="2">Costars domain-containing protein</fullName>
    </recommendedName>
</protein>
<name>A0A8J2WCM4_9CRUS</name>
<dbReference type="SMART" id="SM01283">
    <property type="entry name" value="Costars"/>
    <property type="match status" value="1"/>
</dbReference>
<dbReference type="PANTHER" id="PTHR22739:SF7">
    <property type="entry name" value="EG:152A3.3 PROTEIN-RELATED"/>
    <property type="match status" value="1"/>
</dbReference>
<comment type="caution">
    <text evidence="3">The sequence shown here is derived from an EMBL/GenBank/DDBJ whole genome shotgun (WGS) entry which is preliminary data.</text>
</comment>
<dbReference type="GO" id="GO:0045944">
    <property type="term" value="P:positive regulation of transcription by RNA polymerase II"/>
    <property type="evidence" value="ECO:0007669"/>
    <property type="project" value="TreeGrafter"/>
</dbReference>
<dbReference type="InterPro" id="IPR038095">
    <property type="entry name" value="Costars_sf"/>
</dbReference>
<dbReference type="AlphaFoldDB" id="A0A8J2WCM4"/>
<dbReference type="GO" id="GO:0035025">
    <property type="term" value="P:positive regulation of Rho protein signal transduction"/>
    <property type="evidence" value="ECO:0007669"/>
    <property type="project" value="InterPro"/>
</dbReference>
<dbReference type="InterPro" id="IPR027817">
    <property type="entry name" value="Costars_dom"/>
</dbReference>
<proteinExistence type="predicted"/>
<reference evidence="3" key="1">
    <citation type="submission" date="2021-11" db="EMBL/GenBank/DDBJ databases">
        <authorList>
            <person name="Schell T."/>
        </authorList>
    </citation>
    <scope>NUCLEOTIDE SEQUENCE</scope>
    <source>
        <strain evidence="3">M5</strain>
    </source>
</reference>
<organism evidence="3 4">
    <name type="scientific">Daphnia galeata</name>
    <dbReference type="NCBI Taxonomy" id="27404"/>
    <lineage>
        <taxon>Eukaryota</taxon>
        <taxon>Metazoa</taxon>
        <taxon>Ecdysozoa</taxon>
        <taxon>Arthropoda</taxon>
        <taxon>Crustacea</taxon>
        <taxon>Branchiopoda</taxon>
        <taxon>Diplostraca</taxon>
        <taxon>Cladocera</taxon>
        <taxon>Anomopoda</taxon>
        <taxon>Daphniidae</taxon>
        <taxon>Daphnia</taxon>
    </lineage>
</organism>
<dbReference type="GO" id="GO:0030017">
    <property type="term" value="C:sarcomere"/>
    <property type="evidence" value="ECO:0007669"/>
    <property type="project" value="TreeGrafter"/>
</dbReference>
<feature type="region of interest" description="Disordered" evidence="1">
    <location>
        <begin position="64"/>
        <end position="83"/>
    </location>
</feature>
<dbReference type="PANTHER" id="PTHR22739">
    <property type="entry name" value="STRIATED MUSCLE ACTIVATOR OF RHO-DEPENDENT SIGNALING-RELATED"/>
    <property type="match status" value="1"/>
</dbReference>
<gene>
    <name evidence="3" type="ORF">DGAL_LOCUS16980</name>
</gene>
<dbReference type="InterPro" id="IPR026111">
    <property type="entry name" value="Abra"/>
</dbReference>
<dbReference type="Gene3D" id="1.10.10.1540">
    <property type="entry name" value="Costar domain"/>
    <property type="match status" value="1"/>
</dbReference>
<evidence type="ECO:0000256" key="1">
    <source>
        <dbReference type="SAM" id="MobiDB-lite"/>
    </source>
</evidence>
<sequence>MSVRRKSADVAAVAPVVPRQRRGSDLSDKVAMFNKKFHEHHEKQLSNPFSDVERPEGYQIAKLDVNDPNYGRPPAGSMTELRGKKANQHMRKEWRTLCETIYDCGYRFPDGTAIIRFGDLFNIYNTISDKCVGNLLSARKHGFVSFEGEMLYQRRDEDTEITLAKPIEEIVKLLPIVFDPNQHLLDNLQE</sequence>
<dbReference type="Proteomes" id="UP000789390">
    <property type="component" value="Unassembled WGS sequence"/>
</dbReference>
<dbReference type="EMBL" id="CAKKLH010000336">
    <property type="protein sequence ID" value="CAH0113178.1"/>
    <property type="molecule type" value="Genomic_DNA"/>
</dbReference>
<dbReference type="GO" id="GO:0003779">
    <property type="term" value="F:actin binding"/>
    <property type="evidence" value="ECO:0007669"/>
    <property type="project" value="InterPro"/>
</dbReference>
<accession>A0A8J2WCM4</accession>
<evidence type="ECO:0000313" key="4">
    <source>
        <dbReference type="Proteomes" id="UP000789390"/>
    </source>
</evidence>
<evidence type="ECO:0000259" key="2">
    <source>
        <dbReference type="SMART" id="SM01283"/>
    </source>
</evidence>
<dbReference type="OrthoDB" id="9871914at2759"/>
<feature type="domain" description="Costars" evidence="2">
    <location>
        <begin position="88"/>
        <end position="164"/>
    </location>
</feature>